<dbReference type="AlphaFoldDB" id="A0A4C1ZCE8"/>
<accession>A0A4C1ZCE8</accession>
<dbReference type="EMBL" id="BGZK01001713">
    <property type="protein sequence ID" value="GBP85032.1"/>
    <property type="molecule type" value="Genomic_DNA"/>
</dbReference>
<gene>
    <name evidence="1" type="ORF">EVAR_54185_1</name>
</gene>
<reference evidence="1 2" key="1">
    <citation type="journal article" date="2019" name="Commun. Biol.">
        <title>The bagworm genome reveals a unique fibroin gene that provides high tensile strength.</title>
        <authorList>
            <person name="Kono N."/>
            <person name="Nakamura H."/>
            <person name="Ohtoshi R."/>
            <person name="Tomita M."/>
            <person name="Numata K."/>
            <person name="Arakawa K."/>
        </authorList>
    </citation>
    <scope>NUCLEOTIDE SEQUENCE [LARGE SCALE GENOMIC DNA]</scope>
</reference>
<evidence type="ECO:0000313" key="1">
    <source>
        <dbReference type="EMBL" id="GBP85032.1"/>
    </source>
</evidence>
<name>A0A4C1ZCE8_EUMVA</name>
<proteinExistence type="predicted"/>
<evidence type="ECO:0000313" key="2">
    <source>
        <dbReference type="Proteomes" id="UP000299102"/>
    </source>
</evidence>
<comment type="caution">
    <text evidence="1">The sequence shown here is derived from an EMBL/GenBank/DDBJ whole genome shotgun (WGS) entry which is preliminary data.</text>
</comment>
<keyword evidence="2" id="KW-1185">Reference proteome</keyword>
<sequence length="78" mass="9065">MLLRGFLVLENRTHLTDVGAWQLIRPGLALAASSVQYSNARGREKERYIKVESRREKESESVDPKHMRVVIQTFRILL</sequence>
<protein>
    <submittedName>
        <fullName evidence="1">Uncharacterized protein</fullName>
    </submittedName>
</protein>
<dbReference type="Proteomes" id="UP000299102">
    <property type="component" value="Unassembled WGS sequence"/>
</dbReference>
<organism evidence="1 2">
    <name type="scientific">Eumeta variegata</name>
    <name type="common">Bagworm moth</name>
    <name type="synonym">Eumeta japonica</name>
    <dbReference type="NCBI Taxonomy" id="151549"/>
    <lineage>
        <taxon>Eukaryota</taxon>
        <taxon>Metazoa</taxon>
        <taxon>Ecdysozoa</taxon>
        <taxon>Arthropoda</taxon>
        <taxon>Hexapoda</taxon>
        <taxon>Insecta</taxon>
        <taxon>Pterygota</taxon>
        <taxon>Neoptera</taxon>
        <taxon>Endopterygota</taxon>
        <taxon>Lepidoptera</taxon>
        <taxon>Glossata</taxon>
        <taxon>Ditrysia</taxon>
        <taxon>Tineoidea</taxon>
        <taxon>Psychidae</taxon>
        <taxon>Oiketicinae</taxon>
        <taxon>Eumeta</taxon>
    </lineage>
</organism>